<name>A0A1P8UYD4_9RHOB</name>
<feature type="region of interest" description="Disordered" evidence="1">
    <location>
        <begin position="21"/>
        <end position="56"/>
    </location>
</feature>
<gene>
    <name evidence="3" type="ORF">Ga0080574_TMP4071</name>
</gene>
<feature type="compositionally biased region" description="Basic and acidic residues" evidence="1">
    <location>
        <begin position="26"/>
        <end position="43"/>
    </location>
</feature>
<evidence type="ECO:0000313" key="3">
    <source>
        <dbReference type="EMBL" id="APZ54405.1"/>
    </source>
</evidence>
<keyword evidence="2" id="KW-0732">Signal</keyword>
<dbReference type="AlphaFoldDB" id="A0A1P8UYD4"/>
<dbReference type="KEGG" id="paby:Ga0080574_TMP4071"/>
<protein>
    <submittedName>
        <fullName evidence="3">Uncharacterized protein</fullName>
    </submittedName>
</protein>
<keyword evidence="4" id="KW-1185">Reference proteome</keyword>
<dbReference type="Proteomes" id="UP000187059">
    <property type="component" value="Chromosome"/>
</dbReference>
<feature type="signal peptide" evidence="2">
    <location>
        <begin position="1"/>
        <end position="24"/>
    </location>
</feature>
<reference evidence="3 4" key="1">
    <citation type="submission" date="2016-04" db="EMBL/GenBank/DDBJ databases">
        <title>Deep-sea bacteria in the southern Pacific.</title>
        <authorList>
            <person name="Tang K."/>
        </authorList>
    </citation>
    <scope>NUCLEOTIDE SEQUENCE [LARGE SCALE GENOMIC DNA]</scope>
    <source>
        <strain evidence="3 4">JLT2014</strain>
    </source>
</reference>
<dbReference type="RefSeq" id="WP_156876418.1">
    <property type="nucleotide sequence ID" value="NZ_CP015093.1"/>
</dbReference>
<feature type="chain" id="PRO_5013315333" evidence="2">
    <location>
        <begin position="25"/>
        <end position="56"/>
    </location>
</feature>
<dbReference type="EMBL" id="CP015093">
    <property type="protein sequence ID" value="APZ54405.1"/>
    <property type="molecule type" value="Genomic_DNA"/>
</dbReference>
<evidence type="ECO:0000256" key="2">
    <source>
        <dbReference type="SAM" id="SignalP"/>
    </source>
</evidence>
<accession>A0A1P8UYD4</accession>
<sequence precursor="true">MTRIAFFSLILAALTLVAASGAEAKTTSERGELSGRGMDKSPRDGFASDGGLGGTR</sequence>
<organism evidence="3 4">
    <name type="scientific">Salipiger abyssi</name>
    <dbReference type="NCBI Taxonomy" id="1250539"/>
    <lineage>
        <taxon>Bacteria</taxon>
        <taxon>Pseudomonadati</taxon>
        <taxon>Pseudomonadota</taxon>
        <taxon>Alphaproteobacteria</taxon>
        <taxon>Rhodobacterales</taxon>
        <taxon>Roseobacteraceae</taxon>
        <taxon>Salipiger</taxon>
    </lineage>
</organism>
<evidence type="ECO:0000256" key="1">
    <source>
        <dbReference type="SAM" id="MobiDB-lite"/>
    </source>
</evidence>
<evidence type="ECO:0000313" key="4">
    <source>
        <dbReference type="Proteomes" id="UP000187059"/>
    </source>
</evidence>
<proteinExistence type="predicted"/>